<dbReference type="KEGG" id="amyt:AMYT_0665"/>
<evidence type="ECO:0000256" key="1">
    <source>
        <dbReference type="SAM" id="Phobius"/>
    </source>
</evidence>
<comment type="caution">
    <text evidence="2">The sequence shown here is derived from an EMBL/GenBank/DDBJ whole genome shotgun (WGS) entry which is preliminary data.</text>
</comment>
<dbReference type="RefSeq" id="WP_114841137.1">
    <property type="nucleotide sequence ID" value="NZ_CP031219.1"/>
</dbReference>
<keyword evidence="1" id="KW-0812">Transmembrane</keyword>
<organism evidence="2 3">
    <name type="scientific">Malaciobacter mytili LMG 24559</name>
    <dbReference type="NCBI Taxonomy" id="1032238"/>
    <lineage>
        <taxon>Bacteria</taxon>
        <taxon>Pseudomonadati</taxon>
        <taxon>Campylobacterota</taxon>
        <taxon>Epsilonproteobacteria</taxon>
        <taxon>Campylobacterales</taxon>
        <taxon>Arcobacteraceae</taxon>
        <taxon>Malaciobacter</taxon>
    </lineage>
</organism>
<dbReference type="EMBL" id="NXID01000031">
    <property type="protein sequence ID" value="RXK15299.1"/>
    <property type="molecule type" value="Genomic_DNA"/>
</dbReference>
<keyword evidence="1" id="KW-0472">Membrane</keyword>
<feature type="transmembrane region" description="Helical" evidence="1">
    <location>
        <begin position="12"/>
        <end position="32"/>
    </location>
</feature>
<proteinExistence type="predicted"/>
<name>A0AAX2AF02_9BACT</name>
<gene>
    <name evidence="2" type="ORF">CP985_09055</name>
</gene>
<evidence type="ECO:0000313" key="2">
    <source>
        <dbReference type="EMBL" id="RXK15299.1"/>
    </source>
</evidence>
<dbReference type="Pfam" id="PF16083">
    <property type="entry name" value="Phage_holin_3_3"/>
    <property type="match status" value="1"/>
</dbReference>
<evidence type="ECO:0000313" key="3">
    <source>
        <dbReference type="Proteomes" id="UP000290092"/>
    </source>
</evidence>
<dbReference type="Proteomes" id="UP000290092">
    <property type="component" value="Unassembled WGS sequence"/>
</dbReference>
<accession>A0AAX2AF02</accession>
<feature type="transmembrane region" description="Helical" evidence="1">
    <location>
        <begin position="44"/>
        <end position="65"/>
    </location>
</feature>
<protein>
    <submittedName>
        <fullName evidence="2">Uncharacterized protein</fullName>
    </submittedName>
</protein>
<keyword evidence="3" id="KW-1185">Reference proteome</keyword>
<dbReference type="AlphaFoldDB" id="A0AAX2AF02"/>
<reference evidence="2 3" key="1">
    <citation type="submission" date="2017-09" db="EMBL/GenBank/DDBJ databases">
        <title>Genomics of the genus Arcobacter.</title>
        <authorList>
            <person name="Perez-Cataluna A."/>
            <person name="Figueras M.J."/>
            <person name="Salas-Masso N."/>
        </authorList>
    </citation>
    <scope>NUCLEOTIDE SEQUENCE [LARGE SCALE GENOMIC DNA]</scope>
    <source>
        <strain evidence="2 3">CECT 7386</strain>
    </source>
</reference>
<sequence length="112" mass="12698">MIDTISLIISKHFLVFLWITTLSLLGGLVGYIRKLKEGRYERFSITELVGDLVISFFIGITTYFICKSAGFDDWLIAGLVGITSHMGTRGLVLIESMVEEYVKRIFKLDSKK</sequence>
<dbReference type="InterPro" id="IPR032126">
    <property type="entry name" value="LydA_holin"/>
</dbReference>
<keyword evidence="1" id="KW-1133">Transmembrane helix</keyword>